<keyword evidence="8 12" id="KW-0418">Kinase</keyword>
<dbReference type="OrthoDB" id="9815202at2"/>
<keyword evidence="9" id="KW-0067">ATP-binding</keyword>
<dbReference type="PROSITE" id="PS50109">
    <property type="entry name" value="HIS_KIN"/>
    <property type="match status" value="1"/>
</dbReference>
<evidence type="ECO:0000256" key="8">
    <source>
        <dbReference type="ARBA" id="ARBA00022777"/>
    </source>
</evidence>
<keyword evidence="6" id="KW-0808">Transferase</keyword>
<sequence>MTRRWRPSLGLVLGGALAGTLALSLGGLVVFRYLGPEIGYREAAVLLGSLIAAVTAVVGWLLVRLLLRPIRALETYAMAEGTAEVPRHYGTRETHATAQRVIAMAEALRDRETTVRAYTDHVTHEMKTPVSAIRAAVELMQDTAALSDEEHRLLARIDTARLQIETRLAALRRAAQAREVRYLGSTTLDRLAPDLTAAHPALRLDLDGRHTALPMGREGVAVVLDQLLNNAVEHGATRVTVTATQAAGKTTLDVQDNGSGISEGNAARIFDPFFTTRRDRGGTGMGLAVAANILAAHRGSIVYIPSPTGARFRVAWTTH</sequence>
<comment type="caution">
    <text evidence="12">The sequence shown here is derived from an EMBL/GenBank/DDBJ whole genome shotgun (WGS) entry which is preliminary data.</text>
</comment>
<dbReference type="InterPro" id="IPR005467">
    <property type="entry name" value="His_kinase_dom"/>
</dbReference>
<keyword evidence="10" id="KW-0472">Membrane</keyword>
<dbReference type="Pfam" id="PF00512">
    <property type="entry name" value="HisKA"/>
    <property type="match status" value="1"/>
</dbReference>
<dbReference type="GO" id="GO:0005524">
    <property type="term" value="F:ATP binding"/>
    <property type="evidence" value="ECO:0007669"/>
    <property type="project" value="UniProtKB-KW"/>
</dbReference>
<evidence type="ECO:0000259" key="11">
    <source>
        <dbReference type="PROSITE" id="PS50109"/>
    </source>
</evidence>
<dbReference type="InterPro" id="IPR003594">
    <property type="entry name" value="HATPase_dom"/>
</dbReference>
<keyword evidence="4" id="KW-1003">Cell membrane</keyword>
<dbReference type="Gene3D" id="3.30.565.10">
    <property type="entry name" value="Histidine kinase-like ATPase, C-terminal domain"/>
    <property type="match status" value="1"/>
</dbReference>
<evidence type="ECO:0000256" key="4">
    <source>
        <dbReference type="ARBA" id="ARBA00022475"/>
    </source>
</evidence>
<protein>
    <recommendedName>
        <fullName evidence="3">histidine kinase</fullName>
        <ecNumber evidence="3">2.7.13.3</ecNumber>
    </recommendedName>
</protein>
<keyword evidence="10" id="KW-1133">Transmembrane helix</keyword>
<evidence type="ECO:0000256" key="10">
    <source>
        <dbReference type="SAM" id="Phobius"/>
    </source>
</evidence>
<dbReference type="PANTHER" id="PTHR44936:SF10">
    <property type="entry name" value="SENSOR PROTEIN RSTB"/>
    <property type="match status" value="1"/>
</dbReference>
<evidence type="ECO:0000256" key="3">
    <source>
        <dbReference type="ARBA" id="ARBA00012438"/>
    </source>
</evidence>
<dbReference type="Gene3D" id="1.10.287.130">
    <property type="match status" value="1"/>
</dbReference>
<evidence type="ECO:0000313" key="12">
    <source>
        <dbReference type="EMBL" id="EBA09426.1"/>
    </source>
</evidence>
<dbReference type="InterPro" id="IPR036890">
    <property type="entry name" value="HATPase_C_sf"/>
</dbReference>
<dbReference type="GO" id="GO:0005886">
    <property type="term" value="C:plasma membrane"/>
    <property type="evidence" value="ECO:0007669"/>
    <property type="project" value="UniProtKB-SubCell"/>
</dbReference>
<dbReference type="PANTHER" id="PTHR44936">
    <property type="entry name" value="SENSOR PROTEIN CREC"/>
    <property type="match status" value="1"/>
</dbReference>
<evidence type="ECO:0000256" key="5">
    <source>
        <dbReference type="ARBA" id="ARBA00022553"/>
    </source>
</evidence>
<dbReference type="EMBL" id="AAYA01000003">
    <property type="protein sequence ID" value="EBA09426.1"/>
    <property type="molecule type" value="Genomic_DNA"/>
</dbReference>
<dbReference type="SUPFAM" id="SSF47384">
    <property type="entry name" value="Homodimeric domain of signal transducing histidine kinase"/>
    <property type="match status" value="1"/>
</dbReference>
<keyword evidence="7" id="KW-0547">Nucleotide-binding</keyword>
<dbReference type="InterPro" id="IPR050980">
    <property type="entry name" value="2C_sensor_his_kinase"/>
</dbReference>
<evidence type="ECO:0000256" key="9">
    <source>
        <dbReference type="ARBA" id="ARBA00022840"/>
    </source>
</evidence>
<accession>A3K0W1</accession>
<comment type="subcellular location">
    <subcellularLocation>
        <location evidence="2">Cell membrane</location>
        <topology evidence="2">Multi-pass membrane protein</topology>
    </subcellularLocation>
</comment>
<dbReference type="SMART" id="SM00387">
    <property type="entry name" value="HATPase_c"/>
    <property type="match status" value="1"/>
</dbReference>
<evidence type="ECO:0000256" key="1">
    <source>
        <dbReference type="ARBA" id="ARBA00000085"/>
    </source>
</evidence>
<feature type="transmembrane region" description="Helical" evidence="10">
    <location>
        <begin position="43"/>
        <end position="63"/>
    </location>
</feature>
<keyword evidence="10" id="KW-0812">Transmembrane</keyword>
<dbReference type="SMART" id="SM00388">
    <property type="entry name" value="HisKA"/>
    <property type="match status" value="1"/>
</dbReference>
<dbReference type="SUPFAM" id="SSF55874">
    <property type="entry name" value="ATPase domain of HSP90 chaperone/DNA topoisomerase II/histidine kinase"/>
    <property type="match status" value="1"/>
</dbReference>
<keyword evidence="5" id="KW-0597">Phosphoprotein</keyword>
<dbReference type="InterPro" id="IPR003661">
    <property type="entry name" value="HisK_dim/P_dom"/>
</dbReference>
<evidence type="ECO:0000256" key="6">
    <source>
        <dbReference type="ARBA" id="ARBA00022679"/>
    </source>
</evidence>
<dbReference type="GO" id="GO:0000155">
    <property type="term" value="F:phosphorelay sensor kinase activity"/>
    <property type="evidence" value="ECO:0007669"/>
    <property type="project" value="InterPro"/>
</dbReference>
<dbReference type="InterPro" id="IPR036097">
    <property type="entry name" value="HisK_dim/P_sf"/>
</dbReference>
<organism evidence="12 13">
    <name type="scientific">Sagittula stellata (strain ATCC 700073 / DSM 11524 / E-37)</name>
    <dbReference type="NCBI Taxonomy" id="388399"/>
    <lineage>
        <taxon>Bacteria</taxon>
        <taxon>Pseudomonadati</taxon>
        <taxon>Pseudomonadota</taxon>
        <taxon>Alphaproteobacteria</taxon>
        <taxon>Rhodobacterales</taxon>
        <taxon>Roseobacteraceae</taxon>
        <taxon>Sagittula</taxon>
    </lineage>
</organism>
<dbReference type="PRINTS" id="PR00344">
    <property type="entry name" value="BCTRLSENSOR"/>
</dbReference>
<evidence type="ECO:0000256" key="7">
    <source>
        <dbReference type="ARBA" id="ARBA00022741"/>
    </source>
</evidence>
<evidence type="ECO:0000256" key="2">
    <source>
        <dbReference type="ARBA" id="ARBA00004651"/>
    </source>
</evidence>
<dbReference type="Pfam" id="PF02518">
    <property type="entry name" value="HATPase_c"/>
    <property type="match status" value="1"/>
</dbReference>
<dbReference type="CDD" id="cd00082">
    <property type="entry name" value="HisKA"/>
    <property type="match status" value="1"/>
</dbReference>
<proteinExistence type="predicted"/>
<comment type="catalytic activity">
    <reaction evidence="1">
        <text>ATP + protein L-histidine = ADP + protein N-phospho-L-histidine.</text>
        <dbReference type="EC" id="2.7.13.3"/>
    </reaction>
</comment>
<feature type="domain" description="Histidine kinase" evidence="11">
    <location>
        <begin position="121"/>
        <end position="319"/>
    </location>
</feature>
<dbReference type="InterPro" id="IPR004358">
    <property type="entry name" value="Sig_transdc_His_kin-like_C"/>
</dbReference>
<reference evidence="12 13" key="1">
    <citation type="submission" date="2006-06" db="EMBL/GenBank/DDBJ databases">
        <authorList>
            <person name="Moran M.A."/>
            <person name="Ferriera S."/>
            <person name="Johnson J."/>
            <person name="Kravitz S."/>
            <person name="Beeson K."/>
            <person name="Sutton G."/>
            <person name="Rogers Y.-H."/>
            <person name="Friedman R."/>
            <person name="Frazier M."/>
            <person name="Venter J.C."/>
        </authorList>
    </citation>
    <scope>NUCLEOTIDE SEQUENCE [LARGE SCALE GENOMIC DNA]</scope>
    <source>
        <strain evidence="12 13">E-37</strain>
    </source>
</reference>
<evidence type="ECO:0000313" key="13">
    <source>
        <dbReference type="Proteomes" id="UP000005713"/>
    </source>
</evidence>
<dbReference type="AlphaFoldDB" id="A3K0W1"/>
<dbReference type="EC" id="2.7.13.3" evidence="3"/>
<dbReference type="RefSeq" id="WP_005857115.1">
    <property type="nucleotide sequence ID" value="NZ_AAYA01000003.1"/>
</dbReference>
<dbReference type="eggNOG" id="COG2205">
    <property type="taxonomic scope" value="Bacteria"/>
</dbReference>
<feature type="transmembrane region" description="Helical" evidence="10">
    <location>
        <begin position="9"/>
        <end position="31"/>
    </location>
</feature>
<keyword evidence="13" id="KW-1185">Reference proteome</keyword>
<gene>
    <name evidence="12" type="ORF">SSE37_24329</name>
</gene>
<dbReference type="Proteomes" id="UP000005713">
    <property type="component" value="Unassembled WGS sequence"/>
</dbReference>
<name>A3K0W1_SAGS3</name>